<dbReference type="GO" id="GO:0004519">
    <property type="term" value="F:endonuclease activity"/>
    <property type="evidence" value="ECO:0007669"/>
    <property type="project" value="UniProtKB-KW"/>
</dbReference>
<sequence>MTELDHQDIVWAENFGAHWGATYPTPQGSVEDISRAFGDAVDGPLNALAIAHQKRFLGIADHVELTDAQARAAAPYLTALADVVLREMQWALYWRRQKLDRGESDPGIGYLTLRAEPTFRDYLAATGPTTEGRVRTTTTDGVEYFNQPTTTPKGQNLRHDAIVDGVSRMSFSERRKAKKAREVAEAERALAAHRAQQQWDLDQRRRAREATRRREEQARLEQEEIRRRRPEPPSPQPYGVNHQGAERLVADWMRHLGVHDASVTQYSGDGGIDVDSRHIIAQVKNLHVAASVPIAHIRDLFGTAQHRHKGAVLFTSGMVSSNGLAFADETGLALIRYDAEKGTLAGLNQRGRQVVAAGFPLVFGFDEF</sequence>
<feature type="region of interest" description="Disordered" evidence="1">
    <location>
        <begin position="193"/>
        <end position="241"/>
    </location>
</feature>
<dbReference type="SUPFAM" id="SSF52980">
    <property type="entry name" value="Restriction endonuclease-like"/>
    <property type="match status" value="1"/>
</dbReference>
<evidence type="ECO:0000313" key="4">
    <source>
        <dbReference type="Proteomes" id="UP000830631"/>
    </source>
</evidence>
<dbReference type="Pfam" id="PF04471">
    <property type="entry name" value="Mrr_cat"/>
    <property type="match status" value="1"/>
</dbReference>
<dbReference type="InterPro" id="IPR011335">
    <property type="entry name" value="Restrct_endonuc-II-like"/>
</dbReference>
<dbReference type="EMBL" id="CP078078">
    <property type="protein sequence ID" value="UPL17496.1"/>
    <property type="molecule type" value="Genomic_DNA"/>
</dbReference>
<organism evidence="3 4">
    <name type="scientific">Microbacterium aurugineum</name>
    <dbReference type="NCBI Taxonomy" id="2851642"/>
    <lineage>
        <taxon>Bacteria</taxon>
        <taxon>Bacillati</taxon>
        <taxon>Actinomycetota</taxon>
        <taxon>Actinomycetes</taxon>
        <taxon>Micrococcales</taxon>
        <taxon>Microbacteriaceae</taxon>
        <taxon>Microbacterium</taxon>
    </lineage>
</organism>
<dbReference type="Proteomes" id="UP000830631">
    <property type="component" value="Chromosome"/>
</dbReference>
<dbReference type="InterPro" id="IPR011856">
    <property type="entry name" value="tRNA_endonuc-like_dom_sf"/>
</dbReference>
<dbReference type="Gene3D" id="3.40.1350.10">
    <property type="match status" value="1"/>
</dbReference>
<protein>
    <submittedName>
        <fullName evidence="3">Restriction endonuclease</fullName>
    </submittedName>
</protein>
<keyword evidence="4" id="KW-1185">Reference proteome</keyword>
<reference evidence="3 4" key="1">
    <citation type="submission" date="2021-06" db="EMBL/GenBank/DDBJ databases">
        <title>Genome-based taxonomic framework of Microbacterium strains isolated from marine environment, the description of four new species and reclassification of four preexisting species.</title>
        <authorList>
            <person name="Lee S.D."/>
            <person name="Kim S.-M."/>
            <person name="Byeon Y.-S."/>
            <person name="Yang H.L."/>
            <person name="Kim I.S."/>
        </authorList>
    </citation>
    <scope>NUCLEOTIDE SEQUENCE [LARGE SCALE GENOMIC DNA]</scope>
    <source>
        <strain evidence="3 4">KSW4-10</strain>
    </source>
</reference>
<dbReference type="RefSeq" id="WP_261812503.1">
    <property type="nucleotide sequence ID" value="NZ_CP078078.1"/>
</dbReference>
<name>A0ABY4J087_9MICO</name>
<feature type="compositionally biased region" description="Basic and acidic residues" evidence="1">
    <location>
        <begin position="201"/>
        <end position="226"/>
    </location>
</feature>
<dbReference type="InterPro" id="IPR007560">
    <property type="entry name" value="Restrct_endonuc_IV_Mrr"/>
</dbReference>
<keyword evidence="3" id="KW-0255">Endonuclease</keyword>
<keyword evidence="3" id="KW-0378">Hydrolase</keyword>
<evidence type="ECO:0000259" key="2">
    <source>
        <dbReference type="Pfam" id="PF04471"/>
    </source>
</evidence>
<accession>A0ABY4J087</accession>
<feature type="domain" description="Restriction endonuclease type IV Mrr" evidence="2">
    <location>
        <begin position="241"/>
        <end position="336"/>
    </location>
</feature>
<evidence type="ECO:0000313" key="3">
    <source>
        <dbReference type="EMBL" id="UPL17496.1"/>
    </source>
</evidence>
<keyword evidence="3" id="KW-0540">Nuclease</keyword>
<proteinExistence type="predicted"/>
<evidence type="ECO:0000256" key="1">
    <source>
        <dbReference type="SAM" id="MobiDB-lite"/>
    </source>
</evidence>
<gene>
    <name evidence="3" type="ORF">KV397_06890</name>
</gene>